<feature type="transmembrane region" description="Helical" evidence="1">
    <location>
        <begin position="69"/>
        <end position="93"/>
    </location>
</feature>
<evidence type="ECO:0000313" key="2">
    <source>
        <dbReference type="EMBL" id="MCX2839833.1"/>
    </source>
</evidence>
<comment type="caution">
    <text evidence="2">The sequence shown here is derived from an EMBL/GenBank/DDBJ whole genome shotgun (WGS) entry which is preliminary data.</text>
</comment>
<organism evidence="2 3">
    <name type="scientific">Salinimicrobium profundisediminis</name>
    <dbReference type="NCBI Taxonomy" id="2994553"/>
    <lineage>
        <taxon>Bacteria</taxon>
        <taxon>Pseudomonadati</taxon>
        <taxon>Bacteroidota</taxon>
        <taxon>Flavobacteriia</taxon>
        <taxon>Flavobacteriales</taxon>
        <taxon>Flavobacteriaceae</taxon>
        <taxon>Salinimicrobium</taxon>
    </lineage>
</organism>
<dbReference type="AlphaFoldDB" id="A0A9X3CZY1"/>
<keyword evidence="1" id="KW-0812">Transmembrane</keyword>
<proteinExistence type="predicted"/>
<dbReference type="Proteomes" id="UP001148482">
    <property type="component" value="Unassembled WGS sequence"/>
</dbReference>
<name>A0A9X3CZY1_9FLAO</name>
<protein>
    <submittedName>
        <fullName evidence="2">Pro-sigmaK processing inhibitor BofA family protein</fullName>
    </submittedName>
</protein>
<dbReference type="InterPro" id="IPR010001">
    <property type="entry name" value="BofA"/>
</dbReference>
<gene>
    <name evidence="2" type="ORF">OQ279_17015</name>
</gene>
<evidence type="ECO:0000256" key="1">
    <source>
        <dbReference type="SAM" id="Phobius"/>
    </source>
</evidence>
<feature type="transmembrane region" description="Helical" evidence="1">
    <location>
        <begin position="12"/>
        <end position="30"/>
    </location>
</feature>
<reference evidence="2" key="1">
    <citation type="submission" date="2022-11" db="EMBL/GenBank/DDBJ databases">
        <title>Salinimicrobium profundisediminis sp. nov., isolated from deep-sea sediment of the Mariana Trench.</title>
        <authorList>
            <person name="Fu H."/>
        </authorList>
    </citation>
    <scope>NUCLEOTIDE SEQUENCE</scope>
    <source>
        <strain evidence="2">MT39</strain>
    </source>
</reference>
<evidence type="ECO:0000313" key="3">
    <source>
        <dbReference type="Proteomes" id="UP001148482"/>
    </source>
</evidence>
<feature type="transmembrane region" description="Helical" evidence="1">
    <location>
        <begin position="36"/>
        <end position="57"/>
    </location>
</feature>
<dbReference type="NCBIfam" id="TIGR02862">
    <property type="entry name" value="spore_BofA"/>
    <property type="match status" value="1"/>
</dbReference>
<keyword evidence="1" id="KW-1133">Transmembrane helix</keyword>
<keyword evidence="3" id="KW-1185">Reference proteome</keyword>
<sequence>MRGEIRIMDPIIVISVLGGLVLLVLLMGAPMKPVRFIGQSFVKLLIGALFLFFLNAFGNQFGIHVPINLVTSAISGFLGIPGLFSLVAIQTWVL</sequence>
<accession>A0A9X3CZY1</accession>
<dbReference type="EMBL" id="JAPJDA010000040">
    <property type="protein sequence ID" value="MCX2839833.1"/>
    <property type="molecule type" value="Genomic_DNA"/>
</dbReference>
<dbReference type="Pfam" id="PF07441">
    <property type="entry name" value="BofA"/>
    <property type="match status" value="1"/>
</dbReference>
<keyword evidence="1" id="KW-0472">Membrane</keyword>